<accession>A0A316WF08</accession>
<name>A0A316WF08_9FLAO</name>
<keyword evidence="1" id="KW-0812">Transmembrane</keyword>
<comment type="caution">
    <text evidence="2">The sequence shown here is derived from an EMBL/GenBank/DDBJ whole genome shotgun (WGS) entry which is preliminary data.</text>
</comment>
<dbReference type="AlphaFoldDB" id="A0A316WF08"/>
<keyword evidence="1" id="KW-0472">Membrane</keyword>
<proteinExistence type="predicted"/>
<gene>
    <name evidence="2" type="ORF">C1638_021035</name>
</gene>
<dbReference type="PANTHER" id="PTHR36974">
    <property type="entry name" value="MEMBRANE PROTEIN-RELATED"/>
    <property type="match status" value="1"/>
</dbReference>
<evidence type="ECO:0000313" key="2">
    <source>
        <dbReference type="EMBL" id="PWN60055.1"/>
    </source>
</evidence>
<dbReference type="Proteomes" id="UP000236182">
    <property type="component" value="Unassembled WGS sequence"/>
</dbReference>
<dbReference type="PANTHER" id="PTHR36974:SF1">
    <property type="entry name" value="DOXX FAMILY MEMBRANE PROTEIN"/>
    <property type="match status" value="1"/>
</dbReference>
<evidence type="ECO:0000256" key="1">
    <source>
        <dbReference type="SAM" id="Phobius"/>
    </source>
</evidence>
<evidence type="ECO:0008006" key="4">
    <source>
        <dbReference type="Google" id="ProtNLM"/>
    </source>
</evidence>
<dbReference type="EMBL" id="PPEI02000009">
    <property type="protein sequence ID" value="PWN60055.1"/>
    <property type="molecule type" value="Genomic_DNA"/>
</dbReference>
<reference evidence="2" key="1">
    <citation type="submission" date="2018-04" db="EMBL/GenBank/DDBJ databases">
        <title>Draft Genome Sequences of Chryseobacterium lactis NCTC11390T isolated from milk, Chryseobacterium oncorhynchi 701B-08T from rainbow trout, and Chryseobacterium viscerum 687B-08T from diseased fish.</title>
        <authorList>
            <person name="Jeong J.-J."/>
            <person name="Lee Y.J."/>
            <person name="Pathiraja D."/>
            <person name="Park B."/>
            <person name="Choi I.-G."/>
            <person name="Kim K.D."/>
        </authorList>
    </citation>
    <scope>NUCLEOTIDE SEQUENCE [LARGE SCALE GENOMIC DNA]</scope>
    <source>
        <strain evidence="2">701B-08</strain>
    </source>
</reference>
<evidence type="ECO:0000313" key="3">
    <source>
        <dbReference type="Proteomes" id="UP000236182"/>
    </source>
</evidence>
<sequence length="150" mass="17132">MKPLFVLIVVFILFLVATKLIKGQCDVNLSGRAALAAMFIFTSIGHFVFTKGMSLMMPDIIPYKFQIIIASGILELVFACAVLFLHDRFAGWIIIAFLILVLPANIKAAFENINYETAEHNGSGLKYLFWFRIPFQLFLIGWIYFFLIRK</sequence>
<organism evidence="2 3">
    <name type="scientific">Chryseobacterium oncorhynchi</name>
    <dbReference type="NCBI Taxonomy" id="741074"/>
    <lineage>
        <taxon>Bacteria</taxon>
        <taxon>Pseudomonadati</taxon>
        <taxon>Bacteroidota</taxon>
        <taxon>Flavobacteriia</taxon>
        <taxon>Flavobacteriales</taxon>
        <taxon>Weeksellaceae</taxon>
        <taxon>Chryseobacterium group</taxon>
        <taxon>Chryseobacterium</taxon>
    </lineage>
</organism>
<feature type="transmembrane region" description="Helical" evidence="1">
    <location>
        <begin position="33"/>
        <end position="53"/>
    </location>
</feature>
<keyword evidence="1" id="KW-1133">Transmembrane helix</keyword>
<keyword evidence="3" id="KW-1185">Reference proteome</keyword>
<dbReference type="RefSeq" id="WP_109623900.1">
    <property type="nucleotide sequence ID" value="NZ_PPEI02000009.1"/>
</dbReference>
<dbReference type="OrthoDB" id="673526at2"/>
<feature type="transmembrane region" description="Helical" evidence="1">
    <location>
        <begin position="90"/>
        <end position="106"/>
    </location>
</feature>
<protein>
    <recommendedName>
        <fullName evidence="4">DoxX family protein</fullName>
    </recommendedName>
</protein>
<feature type="transmembrane region" description="Helical" evidence="1">
    <location>
        <begin position="65"/>
        <end position="84"/>
    </location>
</feature>
<feature type="transmembrane region" description="Helical" evidence="1">
    <location>
        <begin position="127"/>
        <end position="147"/>
    </location>
</feature>